<sequence length="116" mass="12840">MKIFILVLLVAVPFYMESAGTTTCKMSERQLPCNDWNERNKSCHEGSCYSPAPLGNCAPCICNIDDDDYCETKCVCAGGTLRQRNGECREPSDCPADSPGYKMTPDTNRKKENNTA</sequence>
<name>A0A0K8RNT7_IXORI</name>
<organism evidence="3">
    <name type="scientific">Ixodes ricinus</name>
    <name type="common">Common tick</name>
    <name type="synonym">Acarus ricinus</name>
    <dbReference type="NCBI Taxonomy" id="34613"/>
    <lineage>
        <taxon>Eukaryota</taxon>
        <taxon>Metazoa</taxon>
        <taxon>Ecdysozoa</taxon>
        <taxon>Arthropoda</taxon>
        <taxon>Chelicerata</taxon>
        <taxon>Arachnida</taxon>
        <taxon>Acari</taxon>
        <taxon>Parasitiformes</taxon>
        <taxon>Ixodida</taxon>
        <taxon>Ixodoidea</taxon>
        <taxon>Ixodidae</taxon>
        <taxon>Ixodinae</taxon>
        <taxon>Ixodes</taxon>
    </lineage>
</organism>
<protein>
    <submittedName>
        <fullName evidence="3">Putative til domain protein</fullName>
    </submittedName>
</protein>
<keyword evidence="2" id="KW-0732">Signal</keyword>
<dbReference type="AlphaFoldDB" id="A0A0K8RNT7"/>
<feature type="chain" id="PRO_5005518524" evidence="2">
    <location>
        <begin position="21"/>
        <end position="116"/>
    </location>
</feature>
<evidence type="ECO:0000256" key="2">
    <source>
        <dbReference type="SAM" id="SignalP"/>
    </source>
</evidence>
<evidence type="ECO:0000313" key="3">
    <source>
        <dbReference type="EMBL" id="JAA72264.1"/>
    </source>
</evidence>
<feature type="signal peptide" evidence="2">
    <location>
        <begin position="1"/>
        <end position="20"/>
    </location>
</feature>
<feature type="region of interest" description="Disordered" evidence="1">
    <location>
        <begin position="83"/>
        <end position="116"/>
    </location>
</feature>
<proteinExistence type="evidence at transcript level"/>
<feature type="compositionally biased region" description="Basic and acidic residues" evidence="1">
    <location>
        <begin position="107"/>
        <end position="116"/>
    </location>
</feature>
<reference evidence="3" key="1">
    <citation type="submission" date="2012-12" db="EMBL/GenBank/DDBJ databases">
        <title>Identification and characterization of a phenylalanine ammonia-lyase gene family in Isatis indigotica Fort.</title>
        <authorList>
            <person name="Liu Q."/>
            <person name="Chen J."/>
            <person name="Zhou X."/>
            <person name="Di P."/>
            <person name="Xiao Y."/>
            <person name="Xuan H."/>
            <person name="Zhang L."/>
            <person name="Chen W."/>
        </authorList>
    </citation>
    <scope>NUCLEOTIDE SEQUENCE</scope>
    <source>
        <tissue evidence="3">Salivary gland</tissue>
    </source>
</reference>
<accession>A0A0K8RNT7</accession>
<evidence type="ECO:0000256" key="1">
    <source>
        <dbReference type="SAM" id="MobiDB-lite"/>
    </source>
</evidence>
<dbReference type="EMBL" id="GADI01001544">
    <property type="protein sequence ID" value="JAA72264.1"/>
    <property type="molecule type" value="mRNA"/>
</dbReference>